<comment type="similarity">
    <text evidence="3 13">Belongs to the eukaryotic PMM family.</text>
</comment>
<dbReference type="Gene3D" id="3.30.1240.20">
    <property type="match status" value="1"/>
</dbReference>
<evidence type="ECO:0000256" key="4">
    <source>
        <dbReference type="ARBA" id="ARBA00011738"/>
    </source>
</evidence>
<feature type="binding site" evidence="12">
    <location>
        <position position="211"/>
    </location>
    <ligand>
        <name>Mg(2+)</name>
        <dbReference type="ChEBI" id="CHEBI:18420"/>
        <label>1</label>
    </ligand>
</feature>
<feature type="binding site" evidence="11">
    <location>
        <position position="182"/>
    </location>
    <ligand>
        <name>alpha-D-mannose 1-phosphate</name>
        <dbReference type="ChEBI" id="CHEBI:58409"/>
    </ligand>
</feature>
<evidence type="ECO:0000313" key="14">
    <source>
        <dbReference type="Proteomes" id="UP000694845"/>
    </source>
</evidence>
<dbReference type="OMA" id="FVEYRTG"/>
<dbReference type="SUPFAM" id="SSF56784">
    <property type="entry name" value="HAD-like"/>
    <property type="match status" value="1"/>
</dbReference>
<comment type="function">
    <text evidence="13">Involved in the synthesis of the GDP-mannose and dolichol-phosphate-mannose required for a number of critical mannosyl transfer reactions.</text>
</comment>
<dbReference type="Proteomes" id="UP000694845">
    <property type="component" value="Unplaced"/>
</dbReference>
<dbReference type="GeneID" id="110978608"/>
<dbReference type="PANTHER" id="PTHR10466">
    <property type="entry name" value="PHOSPHOMANNOMUTASE"/>
    <property type="match status" value="1"/>
</dbReference>
<dbReference type="SFLD" id="SFLDG01143">
    <property type="entry name" value="C2.B.3:_Phosphomannomutase_Lik"/>
    <property type="match status" value="1"/>
</dbReference>
<feature type="binding site" evidence="12">
    <location>
        <position position="228"/>
    </location>
    <ligand>
        <name>Mg(2+)</name>
        <dbReference type="ChEBI" id="CHEBI:18420"/>
        <label>1</label>
    </ligand>
</feature>
<dbReference type="InterPro" id="IPR036412">
    <property type="entry name" value="HAD-like_sf"/>
</dbReference>
<dbReference type="NCBIfam" id="TIGR01484">
    <property type="entry name" value="HAD-SF-IIB"/>
    <property type="match status" value="1"/>
</dbReference>
<feature type="binding site" evidence="11">
    <location>
        <position position="21"/>
    </location>
    <ligand>
        <name>alpha-D-mannose 1-phosphate</name>
        <dbReference type="ChEBI" id="CHEBI:58409"/>
    </ligand>
</feature>
<feature type="binding site" evidence="11">
    <location>
        <position position="184"/>
    </location>
    <ligand>
        <name>alpha-D-mannose 1-phosphate</name>
        <dbReference type="ChEBI" id="CHEBI:58409"/>
    </ligand>
</feature>
<dbReference type="FunFam" id="3.30.1240.20:FF:000001">
    <property type="entry name" value="Phosphomannomutase"/>
    <property type="match status" value="1"/>
</dbReference>
<evidence type="ECO:0000256" key="3">
    <source>
        <dbReference type="ARBA" id="ARBA00009736"/>
    </source>
</evidence>
<reference evidence="15" key="1">
    <citation type="submission" date="2025-08" db="UniProtKB">
        <authorList>
            <consortium name="RefSeq"/>
        </authorList>
    </citation>
    <scope>IDENTIFICATION</scope>
</reference>
<feature type="binding site" evidence="11">
    <location>
        <position position="144"/>
    </location>
    <ligand>
        <name>alpha-D-mannose 1-phosphate</name>
        <dbReference type="ChEBI" id="CHEBI:58409"/>
    </ligand>
</feature>
<evidence type="ECO:0000256" key="8">
    <source>
        <dbReference type="ARBA" id="ARBA00022842"/>
    </source>
</evidence>
<dbReference type="CDD" id="cd02585">
    <property type="entry name" value="HAD_PMM"/>
    <property type="match status" value="1"/>
</dbReference>
<evidence type="ECO:0000256" key="11">
    <source>
        <dbReference type="PIRSR" id="PIRSR605002-2"/>
    </source>
</evidence>
<evidence type="ECO:0000256" key="6">
    <source>
        <dbReference type="ARBA" id="ARBA00022490"/>
    </source>
</evidence>
<accession>A0A8B7Y869</accession>
<dbReference type="SFLD" id="SFLDS00003">
    <property type="entry name" value="Haloacid_Dehalogenase"/>
    <property type="match status" value="1"/>
</dbReference>
<comment type="subunit">
    <text evidence="4 13">Homodimer.</text>
</comment>
<dbReference type="EC" id="5.4.2.8" evidence="5 13"/>
<dbReference type="RefSeq" id="XP_022089423.1">
    <property type="nucleotide sequence ID" value="XM_022233731.1"/>
</dbReference>
<dbReference type="AlphaFoldDB" id="A0A8B7Y869"/>
<feature type="binding site" evidence="12">
    <location>
        <position position="14"/>
    </location>
    <ligand>
        <name>Mg(2+)</name>
        <dbReference type="ChEBI" id="CHEBI:18420"/>
        <label>1</label>
    </ligand>
</feature>
<keyword evidence="6 13" id="KW-0963">Cytoplasm</keyword>
<dbReference type="GO" id="GO:0005829">
    <property type="term" value="C:cytosol"/>
    <property type="evidence" value="ECO:0007669"/>
    <property type="project" value="TreeGrafter"/>
</dbReference>
<dbReference type="SFLD" id="SFLDF00445">
    <property type="entry name" value="alpha-phosphomannomutase"/>
    <property type="match status" value="1"/>
</dbReference>
<dbReference type="GO" id="GO:0006487">
    <property type="term" value="P:protein N-linked glycosylation"/>
    <property type="evidence" value="ECO:0007669"/>
    <property type="project" value="TreeGrafter"/>
</dbReference>
<dbReference type="GO" id="GO:0009298">
    <property type="term" value="P:GDP-mannose biosynthetic process"/>
    <property type="evidence" value="ECO:0007669"/>
    <property type="project" value="UniProtKB-UniPathway"/>
</dbReference>
<dbReference type="KEGG" id="aplc:110978608"/>
<evidence type="ECO:0000256" key="7">
    <source>
        <dbReference type="ARBA" id="ARBA00022723"/>
    </source>
</evidence>
<organism evidence="14 15">
    <name type="scientific">Acanthaster planci</name>
    <name type="common">Crown-of-thorns starfish</name>
    <dbReference type="NCBI Taxonomy" id="133434"/>
    <lineage>
        <taxon>Eukaryota</taxon>
        <taxon>Metazoa</taxon>
        <taxon>Echinodermata</taxon>
        <taxon>Eleutherozoa</taxon>
        <taxon>Asterozoa</taxon>
        <taxon>Asteroidea</taxon>
        <taxon>Valvatacea</taxon>
        <taxon>Valvatida</taxon>
        <taxon>Acanthasteridae</taxon>
        <taxon>Acanthaster</taxon>
    </lineage>
</organism>
<sequence>MENHKRTLLLFDVDGTLTASRQIILPDMKAFISGVCEKFSCGLVGGSDLGKITEQMGGEEALNKMGFQYVFAENGLVACKQGKPIAIMNLVAFMGDEKLQSLINFALGYLSNLTLPCKRGTFVEFRNGMINFCPVGRSCSQAERQQFSDLDQKEHIREEMVKHLREKFTADGWEFSIGGQISIDAFPIGWDKRYCLQYLEKDFDTIHFFGDKVEKGGNDHEIYSDPRTIGHRVMNPPDTKKQVLELLSQNGITL</sequence>
<feature type="active site" description="Proton donor/acceptor" evidence="10">
    <location>
        <position position="14"/>
    </location>
</feature>
<dbReference type="Pfam" id="PF03332">
    <property type="entry name" value="PMM"/>
    <property type="match status" value="1"/>
</dbReference>
<keyword evidence="8 12" id="KW-0460">Magnesium</keyword>
<evidence type="ECO:0000256" key="12">
    <source>
        <dbReference type="PIRSR" id="PIRSR605002-3"/>
    </source>
</evidence>
<evidence type="ECO:0000256" key="10">
    <source>
        <dbReference type="PIRSR" id="PIRSR605002-1"/>
    </source>
</evidence>
<evidence type="ECO:0000256" key="1">
    <source>
        <dbReference type="ARBA" id="ARBA00004496"/>
    </source>
</evidence>
<feature type="binding site" evidence="12">
    <location>
        <position position="12"/>
    </location>
    <ligand>
        <name>Mg(2+)</name>
        <dbReference type="ChEBI" id="CHEBI:18420"/>
        <label>1</label>
    </ligand>
</feature>
<feature type="binding site" evidence="11">
    <location>
        <position position="137"/>
    </location>
    <ligand>
        <name>alpha-D-mannose 1-phosphate</name>
        <dbReference type="ChEBI" id="CHEBI:58409"/>
    </ligand>
</feature>
<dbReference type="GO" id="GO:0006013">
    <property type="term" value="P:mannose metabolic process"/>
    <property type="evidence" value="ECO:0007669"/>
    <property type="project" value="TreeGrafter"/>
</dbReference>
<dbReference type="GO" id="GO:0046872">
    <property type="term" value="F:metal ion binding"/>
    <property type="evidence" value="ECO:0007669"/>
    <property type="project" value="UniProtKB-KW"/>
</dbReference>
<protein>
    <recommendedName>
        <fullName evidence="5 13">Phosphomannomutase</fullName>
        <ecNumber evidence="5 13">5.4.2.8</ecNumber>
    </recommendedName>
</protein>
<feature type="binding site" evidence="12">
    <location>
        <position position="223"/>
    </location>
    <ligand>
        <name>Mg(2+)</name>
        <dbReference type="ChEBI" id="CHEBI:18420"/>
        <label>1</label>
    </ligand>
</feature>
<dbReference type="InterPro" id="IPR005002">
    <property type="entry name" value="PMM"/>
</dbReference>
<evidence type="ECO:0000313" key="15">
    <source>
        <dbReference type="RefSeq" id="XP_022089423.1"/>
    </source>
</evidence>
<dbReference type="SFLD" id="SFLDG01140">
    <property type="entry name" value="C2.B:_Phosphomannomutase_and_P"/>
    <property type="match status" value="1"/>
</dbReference>
<dbReference type="Gene3D" id="3.40.50.1000">
    <property type="entry name" value="HAD superfamily/HAD-like"/>
    <property type="match status" value="1"/>
</dbReference>
<dbReference type="InterPro" id="IPR023214">
    <property type="entry name" value="HAD_sf"/>
</dbReference>
<comment type="subcellular location">
    <subcellularLocation>
        <location evidence="1 13">Cytoplasm</location>
    </subcellularLocation>
</comment>
<comment type="catalytic activity">
    <reaction evidence="13">
        <text>alpha-D-mannose 1-phosphate = D-mannose 6-phosphate</text>
        <dbReference type="Rhea" id="RHEA:11140"/>
        <dbReference type="ChEBI" id="CHEBI:58409"/>
        <dbReference type="ChEBI" id="CHEBI:58735"/>
        <dbReference type="EC" id="5.4.2.8"/>
    </reaction>
</comment>
<dbReference type="OrthoDB" id="10264771at2759"/>
<keyword evidence="7 12" id="KW-0479">Metal-binding</keyword>
<evidence type="ECO:0000256" key="5">
    <source>
        <dbReference type="ARBA" id="ARBA00012730"/>
    </source>
</evidence>
<dbReference type="UniPathway" id="UPA00126">
    <property type="reaction ID" value="UER00424"/>
</dbReference>
<name>A0A8B7Y869_ACAPL</name>
<dbReference type="PANTHER" id="PTHR10466:SF0">
    <property type="entry name" value="PHOSPHOMANNOMUTASE"/>
    <property type="match status" value="1"/>
</dbReference>
<comment type="pathway">
    <text evidence="2 13">Nucleotide-sugar biosynthesis; GDP-alpha-D-mannose biosynthesis; alpha-D-mannose 1-phosphate from D-fructose 6-phosphate: step 2/2.</text>
</comment>
<dbReference type="InterPro" id="IPR006379">
    <property type="entry name" value="HAD-SF_hydro_IIB"/>
</dbReference>
<dbReference type="GO" id="GO:0004615">
    <property type="term" value="F:phosphomannomutase activity"/>
    <property type="evidence" value="ECO:0007669"/>
    <property type="project" value="UniProtKB-EC"/>
</dbReference>
<comment type="cofactor">
    <cofactor evidence="12">
        <name>Mg(2+)</name>
        <dbReference type="ChEBI" id="CHEBI:18420"/>
    </cofactor>
</comment>
<keyword evidence="9 13" id="KW-0413">Isomerase</keyword>
<gene>
    <name evidence="15" type="primary">LOC110978608</name>
</gene>
<feature type="binding site" evidence="11">
    <location>
        <position position="126"/>
    </location>
    <ligand>
        <name>alpha-D-mannose 1-phosphate</name>
        <dbReference type="ChEBI" id="CHEBI:58409"/>
    </ligand>
</feature>
<evidence type="ECO:0000256" key="9">
    <source>
        <dbReference type="ARBA" id="ARBA00023235"/>
    </source>
</evidence>
<evidence type="ECO:0000256" key="2">
    <source>
        <dbReference type="ARBA" id="ARBA00004699"/>
    </source>
</evidence>
<proteinExistence type="inferred from homology"/>
<feature type="binding site" evidence="12">
    <location>
        <position position="225"/>
    </location>
    <ligand>
        <name>Mg(2+)</name>
        <dbReference type="ChEBI" id="CHEBI:18420"/>
        <label>1</label>
    </ligand>
</feature>
<feature type="active site" description="Nucleophile" evidence="10">
    <location>
        <position position="12"/>
    </location>
</feature>
<evidence type="ECO:0000256" key="13">
    <source>
        <dbReference type="RuleBase" id="RU361118"/>
    </source>
</evidence>
<keyword evidence="14" id="KW-1185">Reference proteome</keyword>
<dbReference type="InterPro" id="IPR043169">
    <property type="entry name" value="PMM_cap"/>
</dbReference>